<accession>A0A127MNE4</accession>
<dbReference type="KEGG" id="pcq:PcP3B5_12540"/>
<evidence type="ECO:0000313" key="3">
    <source>
        <dbReference type="EMBL" id="MDF3843876.1"/>
    </source>
</evidence>
<name>A0A127MNE4_9PSED</name>
<dbReference type="EMBL" id="JARJLR010000311">
    <property type="protein sequence ID" value="MDF3843876.1"/>
    <property type="molecule type" value="Genomic_DNA"/>
</dbReference>
<dbReference type="Proteomes" id="UP001220662">
    <property type="component" value="Unassembled WGS sequence"/>
</dbReference>
<dbReference type="OrthoDB" id="7017559at2"/>
<evidence type="ECO:0000313" key="2">
    <source>
        <dbReference type="EMBL" id="ANI13574.1"/>
    </source>
</evidence>
<reference evidence="3" key="2">
    <citation type="submission" date="2023-03" db="EMBL/GenBank/DDBJ databases">
        <title>Draft assemblies of triclosan tolerant bacteria isolated from returned activated sludge.</title>
        <authorList>
            <person name="Van Hamelsveld S."/>
        </authorList>
    </citation>
    <scope>NUCLEOTIDE SEQUENCE</scope>
    <source>
        <strain evidence="3">GW210015_S63</strain>
    </source>
</reference>
<dbReference type="EMBL" id="CP015878">
    <property type="protein sequence ID" value="ANI13574.1"/>
    <property type="molecule type" value="Genomic_DNA"/>
</dbReference>
<dbReference type="GeneID" id="72994426"/>
<evidence type="ECO:0000313" key="4">
    <source>
        <dbReference type="Proteomes" id="UP000077748"/>
    </source>
</evidence>
<proteinExistence type="predicted"/>
<dbReference type="Proteomes" id="UP000077748">
    <property type="component" value="Chromosome"/>
</dbReference>
<dbReference type="AlphaFoldDB" id="A0A127MNE4"/>
<keyword evidence="1" id="KW-0732">Signal</keyword>
<evidence type="ECO:0000256" key="1">
    <source>
        <dbReference type="SAM" id="SignalP"/>
    </source>
</evidence>
<feature type="signal peptide" evidence="1">
    <location>
        <begin position="1"/>
        <end position="23"/>
    </location>
</feature>
<gene>
    <name evidence="2" type="ORF">A9C11_06045</name>
    <name evidence="3" type="ORF">P3W55_19375</name>
</gene>
<protein>
    <submittedName>
        <fullName evidence="2">Uncharacterized protein</fullName>
    </submittedName>
</protein>
<organism evidence="2 4">
    <name type="scientific">Pseudomonas citronellolis</name>
    <dbReference type="NCBI Taxonomy" id="53408"/>
    <lineage>
        <taxon>Bacteria</taxon>
        <taxon>Pseudomonadati</taxon>
        <taxon>Pseudomonadota</taxon>
        <taxon>Gammaproteobacteria</taxon>
        <taxon>Pseudomonadales</taxon>
        <taxon>Pseudomonadaceae</taxon>
        <taxon>Pseudomonas</taxon>
    </lineage>
</organism>
<sequence>MKLEITRSLLLVGALGVATLAAAAWHEPGPEVIGSHGEQASCRVPANVQAKQAARPDHDLLLFLFGMSQGGVSAPR</sequence>
<reference evidence="2 4" key="1">
    <citation type="submission" date="2016-05" db="EMBL/GenBank/DDBJ databases">
        <title>Genome Sequence of Pseudomonas citronellolis Strain SJTE-3, an Estrogens and Persistent Organic Pollutants degradation strain.</title>
        <authorList>
            <person name="Liang R."/>
        </authorList>
    </citation>
    <scope>NUCLEOTIDE SEQUENCE [LARGE SCALE GENOMIC DNA]</scope>
    <source>
        <strain evidence="2 4">SJTE-3</strain>
    </source>
</reference>
<dbReference type="STRING" id="53408.A9C11_06045"/>
<dbReference type="RefSeq" id="WP_009617982.1">
    <property type="nucleotide sequence ID" value="NZ_BDGS01000001.1"/>
</dbReference>
<feature type="chain" id="PRO_5007798263" evidence="1">
    <location>
        <begin position="24"/>
        <end position="76"/>
    </location>
</feature>